<organism evidence="6">
    <name type="scientific">Staphylococcus epidermidis</name>
    <dbReference type="NCBI Taxonomy" id="1282"/>
    <lineage>
        <taxon>Bacteria</taxon>
        <taxon>Bacillati</taxon>
        <taxon>Bacillota</taxon>
        <taxon>Bacilli</taxon>
        <taxon>Bacillales</taxon>
        <taxon>Staphylococcaceae</taxon>
        <taxon>Staphylococcus</taxon>
    </lineage>
</organism>
<dbReference type="Gene3D" id="1.10.510.10">
    <property type="entry name" value="Transferase(Phosphotransferase) domain 1"/>
    <property type="match status" value="1"/>
</dbReference>
<evidence type="ECO:0000313" key="6">
    <source>
        <dbReference type="EMBL" id="BAU98219.1"/>
    </source>
</evidence>
<proteinExistence type="predicted"/>
<dbReference type="SUPFAM" id="SSF56112">
    <property type="entry name" value="Protein kinase-like (PK-like)"/>
    <property type="match status" value="1"/>
</dbReference>
<dbReference type="GO" id="GO:0005737">
    <property type="term" value="C:cytoplasm"/>
    <property type="evidence" value="ECO:0007669"/>
    <property type="project" value="TreeGrafter"/>
</dbReference>
<dbReference type="InterPro" id="IPR011009">
    <property type="entry name" value="Kinase-like_dom_sf"/>
</dbReference>
<dbReference type="SMART" id="SM00220">
    <property type="entry name" value="S_TKc"/>
    <property type="match status" value="1"/>
</dbReference>
<evidence type="ECO:0000256" key="2">
    <source>
        <dbReference type="ARBA" id="ARBA00022741"/>
    </source>
</evidence>
<dbReference type="EMBL" id="LC085181">
    <property type="protein sequence ID" value="BAU98219.1"/>
    <property type="molecule type" value="Genomic_DNA"/>
</dbReference>
<dbReference type="GO" id="GO:0005524">
    <property type="term" value="F:ATP binding"/>
    <property type="evidence" value="ECO:0007669"/>
    <property type="project" value="UniProtKB-KW"/>
</dbReference>
<dbReference type="PANTHER" id="PTHR11042">
    <property type="entry name" value="EUKARYOTIC TRANSLATION INITIATION FACTOR 2-ALPHA KINASE EIF2-ALPHA KINASE -RELATED"/>
    <property type="match status" value="1"/>
</dbReference>
<protein>
    <recommendedName>
        <fullName evidence="5">Protein kinase domain-containing protein</fullName>
    </recommendedName>
</protein>
<name>A0A169T0H3_STAEP</name>
<keyword evidence="1" id="KW-0808">Transferase</keyword>
<sequence>MITEEMLKKIANVFNGDDENSIYEYKTGSDLVRFFNQYFNRKDTYKNPFPSRWRYVVDILQQLLQTKKLDEFFTVILSIRYIQTELHLSEVEAVQKSNDALLYFNKLLQYDGYYLVYKDDKFILMERDKDLTYLTSGGYADIYLQKSTGLIIKKLRSEYYSDKSICSRFKREFDITKSLSSMELIIDVYEFDNSRLSYSMEKADMTLEHYINNYEVDLEIKIKIIRLILYTISNVHEKGIIHRDLSPTNIFFTNGNIKVADFGLGKDLNVLYSKQTLNTNAVGQLFYCAPEQLLGLKDSSKRSDVFSLGRIINFIMTRSPNKVSHIFRTVSEKSTHESSEYRHENAQDLLNHFEKALKYHNDKNKNLEIKNKINRGVFDDDVEFFYAALSENEICQVLLSSTSMVRNTLIEFMKKKDSYAEVAIQNINSEYKKICKNFEDYDPFSNFMYEILKDRFSFRVKEIAAIILNEIAYSFNRYHAQGLIKDIISIGIEPIIEDILKGDK</sequence>
<dbReference type="PROSITE" id="PS50011">
    <property type="entry name" value="PROTEIN_KINASE_DOM"/>
    <property type="match status" value="1"/>
</dbReference>
<evidence type="ECO:0000256" key="1">
    <source>
        <dbReference type="ARBA" id="ARBA00022679"/>
    </source>
</evidence>
<reference evidence="6" key="1">
    <citation type="submission" date="2015-09" db="EMBL/GenBank/DDBJ databases">
        <title>Distribution of SCCmec types in fusidic acid resistant Staphylococcus epidermidis and identification of a novel SCC7684 element.</title>
        <authorList>
            <person name="Chen H.J."/>
            <person name="Teng L.J."/>
        </authorList>
    </citation>
    <scope>NUCLEOTIDE SEQUENCE</scope>
    <source>
        <strain evidence="6">NTUH-3553</strain>
    </source>
</reference>
<dbReference type="RefSeq" id="WP_000627204.1">
    <property type="nucleotide sequence ID" value="NZ_JACGQK010000003.1"/>
</dbReference>
<dbReference type="InterPro" id="IPR050339">
    <property type="entry name" value="CC_SR_Kinase"/>
</dbReference>
<dbReference type="InterPro" id="IPR008266">
    <property type="entry name" value="Tyr_kinase_AS"/>
</dbReference>
<evidence type="ECO:0000256" key="4">
    <source>
        <dbReference type="ARBA" id="ARBA00022840"/>
    </source>
</evidence>
<keyword evidence="4" id="KW-0067">ATP-binding</keyword>
<feature type="domain" description="Protein kinase" evidence="5">
    <location>
        <begin position="128"/>
        <end position="420"/>
    </location>
</feature>
<dbReference type="PROSITE" id="PS00109">
    <property type="entry name" value="PROTEIN_KINASE_TYR"/>
    <property type="match status" value="1"/>
</dbReference>
<evidence type="ECO:0000256" key="3">
    <source>
        <dbReference type="ARBA" id="ARBA00022777"/>
    </source>
</evidence>
<keyword evidence="2" id="KW-0547">Nucleotide-binding</keyword>
<dbReference type="Pfam" id="PF00069">
    <property type="entry name" value="Pkinase"/>
    <property type="match status" value="1"/>
</dbReference>
<dbReference type="GO" id="GO:0004672">
    <property type="term" value="F:protein kinase activity"/>
    <property type="evidence" value="ECO:0007669"/>
    <property type="project" value="InterPro"/>
</dbReference>
<dbReference type="InterPro" id="IPR000719">
    <property type="entry name" value="Prot_kinase_dom"/>
</dbReference>
<keyword evidence="3" id="KW-0418">Kinase</keyword>
<evidence type="ECO:0000259" key="5">
    <source>
        <dbReference type="PROSITE" id="PS50011"/>
    </source>
</evidence>
<accession>A0A169T0H3</accession>
<dbReference type="AlphaFoldDB" id="A0A169T0H3"/>